<keyword evidence="5" id="KW-0456">Lyase</keyword>
<dbReference type="PANTHER" id="PTHR43175">
    <property type="entry name" value="CARBONIC ANHYDRASE"/>
    <property type="match status" value="1"/>
</dbReference>
<name>A0A9P4NQW8_9PEZI</name>
<dbReference type="GO" id="GO:0004089">
    <property type="term" value="F:carbonate dehydratase activity"/>
    <property type="evidence" value="ECO:0007669"/>
    <property type="project" value="UniProtKB-UniRule"/>
</dbReference>
<keyword evidence="2 4" id="KW-0479">Metal-binding</keyword>
<evidence type="ECO:0000313" key="6">
    <source>
        <dbReference type="EMBL" id="KAF2429674.1"/>
    </source>
</evidence>
<dbReference type="InterPro" id="IPR036874">
    <property type="entry name" value="Carbonic_anhydrase_sf"/>
</dbReference>
<organism evidence="6 7">
    <name type="scientific">Tothia fuscella</name>
    <dbReference type="NCBI Taxonomy" id="1048955"/>
    <lineage>
        <taxon>Eukaryota</taxon>
        <taxon>Fungi</taxon>
        <taxon>Dikarya</taxon>
        <taxon>Ascomycota</taxon>
        <taxon>Pezizomycotina</taxon>
        <taxon>Dothideomycetes</taxon>
        <taxon>Pleosporomycetidae</taxon>
        <taxon>Venturiales</taxon>
        <taxon>Cylindrosympodiaceae</taxon>
        <taxon>Tothia</taxon>
    </lineage>
</organism>
<comment type="caution">
    <text evidence="6">The sequence shown here is derived from an EMBL/GenBank/DDBJ whole genome shotgun (WGS) entry which is preliminary data.</text>
</comment>
<dbReference type="GO" id="GO:0008270">
    <property type="term" value="F:zinc ion binding"/>
    <property type="evidence" value="ECO:0007669"/>
    <property type="project" value="UniProtKB-UniRule"/>
</dbReference>
<evidence type="ECO:0000256" key="1">
    <source>
        <dbReference type="ARBA" id="ARBA00006217"/>
    </source>
</evidence>
<accession>A0A9P4NQW8</accession>
<dbReference type="EMBL" id="MU007045">
    <property type="protein sequence ID" value="KAF2429674.1"/>
    <property type="molecule type" value="Genomic_DNA"/>
</dbReference>
<keyword evidence="3 4" id="KW-0862">Zinc</keyword>
<dbReference type="Gene3D" id="3.40.1050.10">
    <property type="entry name" value="Carbonic anhydrase"/>
    <property type="match status" value="1"/>
</dbReference>
<comment type="catalytic activity">
    <reaction evidence="5">
        <text>hydrogencarbonate + H(+) = CO2 + H2O</text>
        <dbReference type="Rhea" id="RHEA:10748"/>
        <dbReference type="ChEBI" id="CHEBI:15377"/>
        <dbReference type="ChEBI" id="CHEBI:15378"/>
        <dbReference type="ChEBI" id="CHEBI:16526"/>
        <dbReference type="ChEBI" id="CHEBI:17544"/>
        <dbReference type="EC" id="4.2.1.1"/>
    </reaction>
</comment>
<reference evidence="6" key="1">
    <citation type="journal article" date="2020" name="Stud. Mycol.">
        <title>101 Dothideomycetes genomes: a test case for predicting lifestyles and emergence of pathogens.</title>
        <authorList>
            <person name="Haridas S."/>
            <person name="Albert R."/>
            <person name="Binder M."/>
            <person name="Bloem J."/>
            <person name="Labutti K."/>
            <person name="Salamov A."/>
            <person name="Andreopoulos B."/>
            <person name="Baker S."/>
            <person name="Barry K."/>
            <person name="Bills G."/>
            <person name="Bluhm B."/>
            <person name="Cannon C."/>
            <person name="Castanera R."/>
            <person name="Culley D."/>
            <person name="Daum C."/>
            <person name="Ezra D."/>
            <person name="Gonzalez J."/>
            <person name="Henrissat B."/>
            <person name="Kuo A."/>
            <person name="Liang C."/>
            <person name="Lipzen A."/>
            <person name="Lutzoni F."/>
            <person name="Magnuson J."/>
            <person name="Mondo S."/>
            <person name="Nolan M."/>
            <person name="Ohm R."/>
            <person name="Pangilinan J."/>
            <person name="Park H.-J."/>
            <person name="Ramirez L."/>
            <person name="Alfaro M."/>
            <person name="Sun H."/>
            <person name="Tritt A."/>
            <person name="Yoshinaga Y."/>
            <person name="Zwiers L.-H."/>
            <person name="Turgeon B."/>
            <person name="Goodwin S."/>
            <person name="Spatafora J."/>
            <person name="Crous P."/>
            <person name="Grigoriev I."/>
        </authorList>
    </citation>
    <scope>NUCLEOTIDE SEQUENCE</scope>
    <source>
        <strain evidence="6">CBS 130266</strain>
    </source>
</reference>
<dbReference type="Pfam" id="PF00484">
    <property type="entry name" value="Pro_CA"/>
    <property type="match status" value="1"/>
</dbReference>
<evidence type="ECO:0000256" key="2">
    <source>
        <dbReference type="ARBA" id="ARBA00022723"/>
    </source>
</evidence>
<dbReference type="SUPFAM" id="SSF53056">
    <property type="entry name" value="beta-carbonic anhydrase, cab"/>
    <property type="match status" value="1"/>
</dbReference>
<dbReference type="AlphaFoldDB" id="A0A9P4NQW8"/>
<keyword evidence="7" id="KW-1185">Reference proteome</keyword>
<dbReference type="PANTHER" id="PTHR43175:SF3">
    <property type="entry name" value="CARBON DISULFIDE HYDROLASE"/>
    <property type="match status" value="1"/>
</dbReference>
<gene>
    <name evidence="6" type="ORF">EJ08DRAFT_272229</name>
</gene>
<dbReference type="InterPro" id="IPR001765">
    <property type="entry name" value="Carbonic_anhydrase"/>
</dbReference>
<dbReference type="SMART" id="SM00947">
    <property type="entry name" value="Pro_CA"/>
    <property type="match status" value="1"/>
</dbReference>
<evidence type="ECO:0000256" key="4">
    <source>
        <dbReference type="PIRSR" id="PIRSR601765-1"/>
    </source>
</evidence>
<comment type="similarity">
    <text evidence="1 5">Belongs to the beta-class carbonic anhydrase family.</text>
</comment>
<feature type="binding site" evidence="4">
    <location>
        <position position="101"/>
    </location>
    <ligand>
        <name>Zn(2+)</name>
        <dbReference type="ChEBI" id="CHEBI:29105"/>
    </ligand>
</feature>
<feature type="binding site" evidence="4">
    <location>
        <position position="47"/>
    </location>
    <ligand>
        <name>Zn(2+)</name>
        <dbReference type="ChEBI" id="CHEBI:29105"/>
    </ligand>
</feature>
<evidence type="ECO:0000256" key="3">
    <source>
        <dbReference type="ARBA" id="ARBA00022833"/>
    </source>
</evidence>
<proteinExistence type="inferred from homology"/>
<comment type="function">
    <text evidence="5">Reversible hydration of carbon dioxide.</text>
</comment>
<feature type="binding site" evidence="4">
    <location>
        <position position="98"/>
    </location>
    <ligand>
        <name>Zn(2+)</name>
        <dbReference type="ChEBI" id="CHEBI:29105"/>
    </ligand>
</feature>
<comment type="cofactor">
    <cofactor evidence="4">
        <name>Zn(2+)</name>
        <dbReference type="ChEBI" id="CHEBI:29105"/>
    </cofactor>
    <text evidence="4">Binds 1 zinc ion per subunit.</text>
</comment>
<sequence length="176" mass="19155">MSSPLIVSEIIERNNELAKSWTPWPLFSEIAAFGMASPSILITTCADPRLNPVDFLGLKPGELVVTVRNVNGHIAPNLNDILALDVLLGFKEILIVHHTDCGATHFKEDQVKGILSERAPGNKEVAFMQFGAIGDVPLSVRDDIAILKASPLVRKELLENVHGYVLDIKTGKLSPV</sequence>
<dbReference type="EC" id="4.2.1.1" evidence="5"/>
<feature type="binding site" evidence="4">
    <location>
        <position position="45"/>
    </location>
    <ligand>
        <name>Zn(2+)</name>
        <dbReference type="ChEBI" id="CHEBI:29105"/>
    </ligand>
</feature>
<evidence type="ECO:0000313" key="7">
    <source>
        <dbReference type="Proteomes" id="UP000800235"/>
    </source>
</evidence>
<dbReference type="OrthoDB" id="10248475at2759"/>
<protein>
    <recommendedName>
        <fullName evidence="5">Carbonic anhydrase</fullName>
        <ecNumber evidence="5">4.2.1.1</ecNumber>
    </recommendedName>
    <alternativeName>
        <fullName evidence="5">Carbonate dehydratase</fullName>
    </alternativeName>
</protein>
<dbReference type="Proteomes" id="UP000800235">
    <property type="component" value="Unassembled WGS sequence"/>
</dbReference>
<evidence type="ECO:0000256" key="5">
    <source>
        <dbReference type="RuleBase" id="RU003956"/>
    </source>
</evidence>